<dbReference type="InterPro" id="IPR025857">
    <property type="entry name" value="MacB_PCD"/>
</dbReference>
<evidence type="ECO:0000256" key="7">
    <source>
        <dbReference type="SAM" id="Phobius"/>
    </source>
</evidence>
<keyword evidence="6 7" id="KW-0472">Membrane</keyword>
<dbReference type="Pfam" id="PF12704">
    <property type="entry name" value="MacB_PCD"/>
    <property type="match status" value="1"/>
</dbReference>
<feature type="domain" description="MacB-like periplasmic core" evidence="9">
    <location>
        <begin position="478"/>
        <end position="643"/>
    </location>
</feature>
<dbReference type="Proteomes" id="UP000809621">
    <property type="component" value="Unassembled WGS sequence"/>
</dbReference>
<feature type="transmembrane region" description="Helical" evidence="7">
    <location>
        <begin position="794"/>
        <end position="814"/>
    </location>
</feature>
<dbReference type="PANTHER" id="PTHR30489:SF0">
    <property type="entry name" value="LIPOPROTEIN-RELEASING SYSTEM TRANSMEMBRANE PROTEIN LOLE"/>
    <property type="match status" value="1"/>
</dbReference>
<evidence type="ECO:0000313" key="11">
    <source>
        <dbReference type="Proteomes" id="UP000809621"/>
    </source>
</evidence>
<proteinExistence type="inferred from homology"/>
<keyword evidence="4 7" id="KW-0812">Transmembrane</keyword>
<feature type="domain" description="ABC3 transporter permease C-terminal" evidence="8">
    <location>
        <begin position="703"/>
        <end position="820"/>
    </location>
</feature>
<keyword evidence="11" id="KW-1185">Reference proteome</keyword>
<feature type="transmembrane region" description="Helical" evidence="7">
    <location>
        <begin position="301"/>
        <end position="325"/>
    </location>
</feature>
<feature type="transmembrane region" description="Helical" evidence="7">
    <location>
        <begin position="31"/>
        <end position="51"/>
    </location>
</feature>
<dbReference type="InterPro" id="IPR003838">
    <property type="entry name" value="ABC3_permease_C"/>
</dbReference>
<keyword evidence="3" id="KW-1003">Cell membrane</keyword>
<evidence type="ECO:0000256" key="2">
    <source>
        <dbReference type="ARBA" id="ARBA00005236"/>
    </source>
</evidence>
<keyword evidence="5 7" id="KW-1133">Transmembrane helix</keyword>
<comment type="similarity">
    <text evidence="2">Belongs to the ABC-4 integral membrane protein family. LolC/E subfamily.</text>
</comment>
<evidence type="ECO:0000259" key="9">
    <source>
        <dbReference type="Pfam" id="PF12704"/>
    </source>
</evidence>
<feature type="transmembrane region" description="Helical" evidence="7">
    <location>
        <begin position="402"/>
        <end position="420"/>
    </location>
</feature>
<comment type="subcellular location">
    <subcellularLocation>
        <location evidence="1">Cell membrane</location>
        <topology evidence="1">Multi-pass membrane protein</topology>
    </subcellularLocation>
</comment>
<name>A0ABS2HLN7_9VIBR</name>
<feature type="domain" description="ABC3 transporter permease C-terminal" evidence="8">
    <location>
        <begin position="260"/>
        <end position="383"/>
    </location>
</feature>
<dbReference type="EMBL" id="JAFEUM010000004">
    <property type="protein sequence ID" value="MBM7037037.1"/>
    <property type="molecule type" value="Genomic_DNA"/>
</dbReference>
<feature type="transmembrane region" description="Helical" evidence="7">
    <location>
        <begin position="701"/>
        <end position="722"/>
    </location>
</feature>
<evidence type="ECO:0000256" key="3">
    <source>
        <dbReference type="ARBA" id="ARBA00022475"/>
    </source>
</evidence>
<sequence length="830" mass="91596">MSNEAPTCKVRSFITTLFIFVRHYRQSPLQAGAILLGITLAVTLFVGVQAINANAKRSYIESSEQLSARASYQVLPMAGKRTFDELVYFKLRKQGVSLSLPVIEGVLTDDQGKRWTIQGSDLLAALTSLQPQDSNDDVQTGLNRTWSEQIPLGKMLAGEAVVLVSQAELASRGKWRVNGIEFEVVTLPESSELGNRLLMDISLAQRLLDRQGELSYIALFTTQLPSGIDKWIEGQATLQRNESGNDLQALTDSFHLNLTAMSLLAFLVGLFIAYNGVRYSLLKRDRLLMQLQHVGIAKKTLLSALVVELTLLVVLGSAIGFVLGLQLSHWLHPLVAITLEQLYSATLLPGEWKVAWFIQAMLLSLISALVACSAQFVKMINTPLSRSVGYYQFRESSAQFKWLFSISSILLVSSLIGISISDHYRVTLFSIGLMVIGAPLTLPLLLHISLQWLATRGFSGLNSYAISEAKELVAPLSLAMMAMLIAVSSNIAINTLVGSFESTLRNWLDGRLHAELYIGSVQQDHTVVLEYLETHPQVSKVYTQTYLLTNYRGLPINVGTKDQYTMAETTLFRSSQKDAWESFYDNQSVFISEATAVKLNLTVGDQLALPFLNEVPLTVSGIFYDYGNPKGEVLIAPSLWRQYGFTSVPSSLGVGVEGDVARLKFALNQDLGLSNNQMIDQLNLKQLAISIFSRTFAITQALNVLTLMVAAIGLFTACYLIGQSRVSSVAKLYCLGVKRRSMRMMLIGQMGLLVGLTCLMAIPIGYVLGMLLTENVTLQAFGWTLFFEWDWPKVGMTIGITLLASFCATLFPLLQQTKRPLLANLQSEVL</sequence>
<dbReference type="PANTHER" id="PTHR30489">
    <property type="entry name" value="LIPOPROTEIN-RELEASING SYSTEM TRANSMEMBRANE PROTEIN LOLE"/>
    <property type="match status" value="1"/>
</dbReference>
<evidence type="ECO:0000259" key="8">
    <source>
        <dbReference type="Pfam" id="PF02687"/>
    </source>
</evidence>
<protein>
    <submittedName>
        <fullName evidence="10">ABC transporter permease</fullName>
    </submittedName>
</protein>
<dbReference type="Pfam" id="PF02687">
    <property type="entry name" value="FtsX"/>
    <property type="match status" value="2"/>
</dbReference>
<evidence type="ECO:0000256" key="6">
    <source>
        <dbReference type="ARBA" id="ARBA00023136"/>
    </source>
</evidence>
<feature type="transmembrane region" description="Helical" evidence="7">
    <location>
        <begin position="354"/>
        <end position="377"/>
    </location>
</feature>
<evidence type="ECO:0000256" key="1">
    <source>
        <dbReference type="ARBA" id="ARBA00004651"/>
    </source>
</evidence>
<gene>
    <name evidence="10" type="ORF">JQC93_11545</name>
</gene>
<reference evidence="10 11" key="1">
    <citation type="submission" date="2021-02" db="EMBL/GenBank/DDBJ databases">
        <authorList>
            <person name="Park J.-S."/>
        </authorList>
    </citation>
    <scope>NUCLEOTIDE SEQUENCE [LARGE SCALE GENOMIC DNA]</scope>
    <source>
        <strain evidence="10 11">188UL20-2</strain>
    </source>
</reference>
<evidence type="ECO:0000256" key="4">
    <source>
        <dbReference type="ARBA" id="ARBA00022692"/>
    </source>
</evidence>
<organism evidence="10 11">
    <name type="scientific">Vibrio ulleungensis</name>
    <dbReference type="NCBI Taxonomy" id="2807619"/>
    <lineage>
        <taxon>Bacteria</taxon>
        <taxon>Pseudomonadati</taxon>
        <taxon>Pseudomonadota</taxon>
        <taxon>Gammaproteobacteria</taxon>
        <taxon>Vibrionales</taxon>
        <taxon>Vibrionaceae</taxon>
        <taxon>Vibrio</taxon>
    </lineage>
</organism>
<dbReference type="InterPro" id="IPR051447">
    <property type="entry name" value="Lipoprotein-release_system"/>
</dbReference>
<accession>A0ABS2HLN7</accession>
<feature type="transmembrane region" description="Helical" evidence="7">
    <location>
        <begin position="258"/>
        <end position="281"/>
    </location>
</feature>
<evidence type="ECO:0000256" key="5">
    <source>
        <dbReference type="ARBA" id="ARBA00022989"/>
    </source>
</evidence>
<dbReference type="RefSeq" id="WP_205158592.1">
    <property type="nucleotide sequence ID" value="NZ_JAFEUM010000004.1"/>
</dbReference>
<feature type="transmembrane region" description="Helical" evidence="7">
    <location>
        <begin position="743"/>
        <end position="768"/>
    </location>
</feature>
<feature type="transmembrane region" description="Helical" evidence="7">
    <location>
        <begin position="472"/>
        <end position="493"/>
    </location>
</feature>
<feature type="transmembrane region" description="Helical" evidence="7">
    <location>
        <begin position="426"/>
        <end position="446"/>
    </location>
</feature>
<comment type="caution">
    <text evidence="10">The sequence shown here is derived from an EMBL/GenBank/DDBJ whole genome shotgun (WGS) entry which is preliminary data.</text>
</comment>
<evidence type="ECO:0000313" key="10">
    <source>
        <dbReference type="EMBL" id="MBM7037037.1"/>
    </source>
</evidence>